<feature type="transmembrane region" description="Helical" evidence="12">
    <location>
        <begin position="250"/>
        <end position="275"/>
    </location>
</feature>
<dbReference type="GO" id="GO:0016682">
    <property type="term" value="F:oxidoreductase activity, acting on diphenols and related substances as donors, oxygen as acceptor"/>
    <property type="evidence" value="ECO:0007669"/>
    <property type="project" value="TreeGrafter"/>
</dbReference>
<dbReference type="GO" id="GO:0019646">
    <property type="term" value="P:aerobic electron transport chain"/>
    <property type="evidence" value="ECO:0007669"/>
    <property type="project" value="TreeGrafter"/>
</dbReference>
<keyword evidence="3" id="KW-0813">Transport</keyword>
<dbReference type="GO" id="GO:0046872">
    <property type="term" value="F:metal ion binding"/>
    <property type="evidence" value="ECO:0007669"/>
    <property type="project" value="UniProtKB-KW"/>
</dbReference>
<dbReference type="Pfam" id="PF02322">
    <property type="entry name" value="Cyt_bd_oxida_II"/>
    <property type="match status" value="1"/>
</dbReference>
<evidence type="ECO:0000313" key="14">
    <source>
        <dbReference type="Proteomes" id="UP000319040"/>
    </source>
</evidence>
<evidence type="ECO:0000256" key="10">
    <source>
        <dbReference type="ARBA" id="ARBA00023004"/>
    </source>
</evidence>
<dbReference type="OrthoDB" id="9776710at2"/>
<keyword evidence="10" id="KW-0408">Iron</keyword>
<dbReference type="GO" id="GO:0005886">
    <property type="term" value="C:plasma membrane"/>
    <property type="evidence" value="ECO:0007669"/>
    <property type="project" value="UniProtKB-SubCell"/>
</dbReference>
<evidence type="ECO:0000256" key="9">
    <source>
        <dbReference type="ARBA" id="ARBA00022989"/>
    </source>
</evidence>
<dbReference type="AlphaFoldDB" id="A0A521CPX7"/>
<keyword evidence="4" id="KW-1003">Cell membrane</keyword>
<evidence type="ECO:0000256" key="12">
    <source>
        <dbReference type="SAM" id="Phobius"/>
    </source>
</evidence>
<dbReference type="EMBL" id="FXTB01000003">
    <property type="protein sequence ID" value="SMO61529.1"/>
    <property type="molecule type" value="Genomic_DNA"/>
</dbReference>
<protein>
    <submittedName>
        <fullName evidence="13">Cytochrome bd-I ubiquinol oxidase subunit 2 apoprotein</fullName>
    </submittedName>
</protein>
<keyword evidence="11 12" id="KW-0472">Membrane</keyword>
<proteinExistence type="inferred from homology"/>
<keyword evidence="5" id="KW-0349">Heme</keyword>
<keyword evidence="7" id="KW-0479">Metal-binding</keyword>
<sequence length="377" mass="42984">MFGDLSHLELQQYWWFLISLLGALLVFLMFVQGGQTLFWTLGKTKDEKTILVNALGRKWEFTFTTLVTFGGAFFASFPLFYSTSFGGAYWVWMIILFAFVIQAISYEFRSRPKNVYGAKTYEVFLFINGLIGTIFIGTAVASFFTGSNFSINEYNQSKWDNVYHGLELALNPHNLTLGLTVFFLARVLAIQYFMNAIDHDVILKRAHKQLLINGLLFVVLFVTFIAWLMLRDGFAVNPGTKEVYMEPYKYFNNLMEMPPVGIGFLIGVLLVLFGMAKSYLKPGTKGIWFSGPGTVLTVVMLFLLAGYNNTSFYPSVTSLQSSLTIENASSSHFTLTAMSYVSLMIPFVMAYIWYAWRAINNRRIDQEEMESDDLHVY</sequence>
<evidence type="ECO:0000256" key="8">
    <source>
        <dbReference type="ARBA" id="ARBA00022982"/>
    </source>
</evidence>
<dbReference type="PANTHER" id="PTHR43141:SF5">
    <property type="entry name" value="CYTOCHROME BD-I UBIQUINOL OXIDASE SUBUNIT 2"/>
    <property type="match status" value="1"/>
</dbReference>
<evidence type="ECO:0000256" key="4">
    <source>
        <dbReference type="ARBA" id="ARBA00022475"/>
    </source>
</evidence>
<keyword evidence="9 12" id="KW-1133">Transmembrane helix</keyword>
<accession>A0A521CPX7</accession>
<evidence type="ECO:0000256" key="7">
    <source>
        <dbReference type="ARBA" id="ARBA00022723"/>
    </source>
</evidence>
<feature type="transmembrane region" description="Helical" evidence="12">
    <location>
        <begin position="120"/>
        <end position="144"/>
    </location>
</feature>
<evidence type="ECO:0000256" key="11">
    <source>
        <dbReference type="ARBA" id="ARBA00023136"/>
    </source>
</evidence>
<gene>
    <name evidence="13" type="ORF">SAMN06265379_103381</name>
</gene>
<dbReference type="GO" id="GO:0070069">
    <property type="term" value="C:cytochrome complex"/>
    <property type="evidence" value="ECO:0007669"/>
    <property type="project" value="TreeGrafter"/>
</dbReference>
<dbReference type="GO" id="GO:0009055">
    <property type="term" value="F:electron transfer activity"/>
    <property type="evidence" value="ECO:0007669"/>
    <property type="project" value="TreeGrafter"/>
</dbReference>
<keyword evidence="8" id="KW-0249">Electron transport</keyword>
<feature type="transmembrane region" description="Helical" evidence="12">
    <location>
        <begin position="337"/>
        <end position="356"/>
    </location>
</feature>
<feature type="transmembrane region" description="Helical" evidence="12">
    <location>
        <begin position="175"/>
        <end position="198"/>
    </location>
</feature>
<evidence type="ECO:0000256" key="3">
    <source>
        <dbReference type="ARBA" id="ARBA00022448"/>
    </source>
</evidence>
<keyword evidence="14" id="KW-1185">Reference proteome</keyword>
<dbReference type="RefSeq" id="WP_142533065.1">
    <property type="nucleotide sequence ID" value="NZ_FXTB01000003.1"/>
</dbReference>
<reference evidence="13 14" key="1">
    <citation type="submission" date="2017-05" db="EMBL/GenBank/DDBJ databases">
        <authorList>
            <person name="Varghese N."/>
            <person name="Submissions S."/>
        </authorList>
    </citation>
    <scope>NUCLEOTIDE SEQUENCE [LARGE SCALE GENOMIC DNA]</scope>
    <source>
        <strain evidence="13 14">DSM 27040</strain>
    </source>
</reference>
<feature type="transmembrane region" description="Helical" evidence="12">
    <location>
        <begin position="87"/>
        <end position="108"/>
    </location>
</feature>
<evidence type="ECO:0000256" key="5">
    <source>
        <dbReference type="ARBA" id="ARBA00022617"/>
    </source>
</evidence>
<dbReference type="PANTHER" id="PTHR43141">
    <property type="entry name" value="CYTOCHROME BD2 SUBUNIT II"/>
    <property type="match status" value="1"/>
</dbReference>
<evidence type="ECO:0000313" key="13">
    <source>
        <dbReference type="EMBL" id="SMO61529.1"/>
    </source>
</evidence>
<evidence type="ECO:0000256" key="2">
    <source>
        <dbReference type="ARBA" id="ARBA00007543"/>
    </source>
</evidence>
<feature type="transmembrane region" description="Helical" evidence="12">
    <location>
        <begin position="210"/>
        <end position="230"/>
    </location>
</feature>
<keyword evidence="6 12" id="KW-0812">Transmembrane</keyword>
<feature type="transmembrane region" description="Helical" evidence="12">
    <location>
        <begin position="12"/>
        <end position="41"/>
    </location>
</feature>
<evidence type="ECO:0000256" key="6">
    <source>
        <dbReference type="ARBA" id="ARBA00022692"/>
    </source>
</evidence>
<name>A0A521CPX7_SACCC</name>
<organism evidence="13 14">
    <name type="scientific">Saccharicrinis carchari</name>
    <dbReference type="NCBI Taxonomy" id="1168039"/>
    <lineage>
        <taxon>Bacteria</taxon>
        <taxon>Pseudomonadati</taxon>
        <taxon>Bacteroidota</taxon>
        <taxon>Bacteroidia</taxon>
        <taxon>Marinilabiliales</taxon>
        <taxon>Marinilabiliaceae</taxon>
        <taxon>Saccharicrinis</taxon>
    </lineage>
</organism>
<comment type="subcellular location">
    <subcellularLocation>
        <location evidence="1">Cell membrane</location>
        <topology evidence="1">Multi-pass membrane protein</topology>
    </subcellularLocation>
</comment>
<dbReference type="Proteomes" id="UP000319040">
    <property type="component" value="Unassembled WGS sequence"/>
</dbReference>
<comment type="similarity">
    <text evidence="2">Belongs to the cytochrome ubiquinol oxidase subunit 2 family.</text>
</comment>
<dbReference type="InterPro" id="IPR003317">
    <property type="entry name" value="Cyt-d_oxidase_su2"/>
</dbReference>
<dbReference type="NCBIfam" id="TIGR00203">
    <property type="entry name" value="cydB"/>
    <property type="match status" value="1"/>
</dbReference>
<evidence type="ECO:0000256" key="1">
    <source>
        <dbReference type="ARBA" id="ARBA00004651"/>
    </source>
</evidence>
<feature type="transmembrane region" description="Helical" evidence="12">
    <location>
        <begin position="287"/>
        <end position="307"/>
    </location>
</feature>